<accession>A0A1J5S4N1</accession>
<evidence type="ECO:0000256" key="1">
    <source>
        <dbReference type="ARBA" id="ARBA00009381"/>
    </source>
</evidence>
<dbReference type="SUPFAM" id="SSF56235">
    <property type="entry name" value="N-terminal nucleophile aminohydrolases (Ntn hydrolases)"/>
    <property type="match status" value="1"/>
</dbReference>
<evidence type="ECO:0000256" key="3">
    <source>
        <dbReference type="ARBA" id="ARBA00022801"/>
    </source>
</evidence>
<dbReference type="PROSITE" id="PS00462">
    <property type="entry name" value="G_GLU_TRANSPEPTIDASE"/>
    <property type="match status" value="1"/>
</dbReference>
<dbReference type="EC" id="3.4.19.13" evidence="6"/>
<keyword evidence="5 6" id="KW-0012">Acyltransferase</keyword>
<name>A0A1J5S4N1_9ZZZZ</name>
<dbReference type="GO" id="GO:0103068">
    <property type="term" value="F:leukotriene C4 gamma-glutamyl transferase activity"/>
    <property type="evidence" value="ECO:0007669"/>
    <property type="project" value="UniProtKB-EC"/>
</dbReference>
<evidence type="ECO:0000256" key="5">
    <source>
        <dbReference type="ARBA" id="ARBA00023315"/>
    </source>
</evidence>
<keyword evidence="3 6" id="KW-0378">Hydrolase</keyword>
<gene>
    <name evidence="6" type="primary">ggt_1</name>
    <name evidence="6" type="ORF">GALL_144720</name>
</gene>
<dbReference type="EC" id="2.3.2.2" evidence="6"/>
<evidence type="ECO:0000256" key="2">
    <source>
        <dbReference type="ARBA" id="ARBA00022679"/>
    </source>
</evidence>
<dbReference type="AlphaFoldDB" id="A0A1J5S4N1"/>
<proteinExistence type="inferred from homology"/>
<dbReference type="NCBIfam" id="TIGR00066">
    <property type="entry name" value="g_glut_trans"/>
    <property type="match status" value="1"/>
</dbReference>
<dbReference type="PANTHER" id="PTHR43199:SF1">
    <property type="entry name" value="GLUTATHIONE HYDROLASE PROENZYME"/>
    <property type="match status" value="1"/>
</dbReference>
<dbReference type="EMBL" id="MLJW01000066">
    <property type="protein sequence ID" value="OIR03401.1"/>
    <property type="molecule type" value="Genomic_DNA"/>
</dbReference>
<dbReference type="InterPro" id="IPR055262">
    <property type="entry name" value="GGT_CS"/>
</dbReference>
<sequence>MKRIILSSILLAWQLICPPQIHAQIVGVGKAVDPYHYNIIKSKTFDHASVACAHPLASAVGAEIMRRGGNAFDAAIATQLTLAVVYSNAGNIGGGGFLVARKSDGKNITIDYRETAPANASRDMYLDKNGNAQTVLSQYGRQASGVPGTIAGLFETAKFAKLPFSTLIQPAIDLAEFGYIITEREAMALNSVRESLLKNSSAASAFVKEQKWKAGDTLIQKDLAKTLKLIRDRGAKGFYEGRTAQLIVDEMKKGNGIITLNDLRNYKAKLRPALEFDYKGYKIIGMPPPSSGGIIVWQLMKMMENRNLAAKGFQTIKSTQLMIEAERRSYADRAEFMGDPDFWKVPVKTLTSDAYIQKRMADYDSSKATPSTGIKSGIIKESEETTHISIIDKDGNMVSITTTLNNSYGSRTVVAGAGFIMNDEMDDFSVKPGVANMYGAVGGEANAIAPGKRMLSSMTPTVVVDKNNKPFIVAGTPGGTTIPTSVFQTLVNIIDFDMNASDAVNKPKFHHQWLPDEVMVEKDFNADTKKQLQAMGYKISERGAIGRTEVIKVLPNGKREVAADKRGDDSVAGF</sequence>
<dbReference type="Pfam" id="PF01019">
    <property type="entry name" value="G_glu_transpept"/>
    <property type="match status" value="1"/>
</dbReference>
<dbReference type="InterPro" id="IPR029055">
    <property type="entry name" value="Ntn_hydrolases_N"/>
</dbReference>
<organism evidence="6">
    <name type="scientific">mine drainage metagenome</name>
    <dbReference type="NCBI Taxonomy" id="410659"/>
    <lineage>
        <taxon>unclassified sequences</taxon>
        <taxon>metagenomes</taxon>
        <taxon>ecological metagenomes</taxon>
    </lineage>
</organism>
<dbReference type="InterPro" id="IPR051792">
    <property type="entry name" value="GGT_bact"/>
</dbReference>
<dbReference type="InterPro" id="IPR000101">
    <property type="entry name" value="GGT_peptidase"/>
</dbReference>
<comment type="caution">
    <text evidence="6">The sequence shown here is derived from an EMBL/GenBank/DDBJ whole genome shotgun (WGS) entry which is preliminary data.</text>
</comment>
<keyword evidence="2 6" id="KW-0808">Transferase</keyword>
<dbReference type="InterPro" id="IPR043138">
    <property type="entry name" value="GGT_lsub"/>
</dbReference>
<dbReference type="Gene3D" id="3.60.20.40">
    <property type="match status" value="1"/>
</dbReference>
<evidence type="ECO:0000313" key="6">
    <source>
        <dbReference type="EMBL" id="OIR03401.1"/>
    </source>
</evidence>
<keyword evidence="4" id="KW-0865">Zymogen</keyword>
<dbReference type="GO" id="GO:0006751">
    <property type="term" value="P:glutathione catabolic process"/>
    <property type="evidence" value="ECO:0007669"/>
    <property type="project" value="InterPro"/>
</dbReference>
<protein>
    <submittedName>
        <fullName evidence="6">Gamma-glutamyltranspeptidase</fullName>
        <ecNumber evidence="6">2.3.2.2</ecNumber>
        <ecNumber evidence="6">3.4.19.13</ecNumber>
    </submittedName>
</protein>
<dbReference type="PRINTS" id="PR01210">
    <property type="entry name" value="GGTRANSPTASE"/>
</dbReference>
<dbReference type="GO" id="GO:0036374">
    <property type="term" value="F:glutathione hydrolase activity"/>
    <property type="evidence" value="ECO:0007669"/>
    <property type="project" value="UniProtKB-EC"/>
</dbReference>
<dbReference type="Gene3D" id="1.10.246.130">
    <property type="match status" value="1"/>
</dbReference>
<reference evidence="6" key="1">
    <citation type="submission" date="2016-10" db="EMBL/GenBank/DDBJ databases">
        <title>Sequence of Gallionella enrichment culture.</title>
        <authorList>
            <person name="Poehlein A."/>
            <person name="Muehling M."/>
            <person name="Daniel R."/>
        </authorList>
    </citation>
    <scope>NUCLEOTIDE SEQUENCE</scope>
</reference>
<dbReference type="InterPro" id="IPR043137">
    <property type="entry name" value="GGT_ssub_C"/>
</dbReference>
<comment type="similarity">
    <text evidence="1">Belongs to the gamma-glutamyltransferase family.</text>
</comment>
<evidence type="ECO:0000256" key="4">
    <source>
        <dbReference type="ARBA" id="ARBA00023145"/>
    </source>
</evidence>
<dbReference type="PANTHER" id="PTHR43199">
    <property type="entry name" value="GLUTATHIONE HYDROLASE"/>
    <property type="match status" value="1"/>
</dbReference>